<dbReference type="SUPFAM" id="SSF53448">
    <property type="entry name" value="Nucleotide-diphospho-sugar transferases"/>
    <property type="match status" value="1"/>
</dbReference>
<dbReference type="InterPro" id="IPR029044">
    <property type="entry name" value="Nucleotide-diphossugar_trans"/>
</dbReference>
<name>A0AAW3PED1_9BURK</name>
<evidence type="ECO:0000313" key="3">
    <source>
        <dbReference type="Proteomes" id="UP000063236"/>
    </source>
</evidence>
<protein>
    <submittedName>
        <fullName evidence="2">Glycosyl transferase family 2</fullName>
    </submittedName>
</protein>
<dbReference type="EMBL" id="LPJV01000036">
    <property type="protein sequence ID" value="KWF51690.1"/>
    <property type="molecule type" value="Genomic_DNA"/>
</dbReference>
<gene>
    <name evidence="2" type="ORF">WL88_17440</name>
</gene>
<keyword evidence="2" id="KW-0808">Transferase</keyword>
<dbReference type="Gene3D" id="3.90.550.10">
    <property type="entry name" value="Spore Coat Polysaccharide Biosynthesis Protein SpsA, Chain A"/>
    <property type="match status" value="1"/>
</dbReference>
<organism evidence="2 3">
    <name type="scientific">Burkholderia diffusa</name>
    <dbReference type="NCBI Taxonomy" id="488732"/>
    <lineage>
        <taxon>Bacteria</taxon>
        <taxon>Pseudomonadati</taxon>
        <taxon>Pseudomonadota</taxon>
        <taxon>Betaproteobacteria</taxon>
        <taxon>Burkholderiales</taxon>
        <taxon>Burkholderiaceae</taxon>
        <taxon>Burkholderia</taxon>
        <taxon>Burkholderia cepacia complex</taxon>
    </lineage>
</organism>
<dbReference type="RefSeq" id="WP_059510257.1">
    <property type="nucleotide sequence ID" value="NZ_LOYB01000030.1"/>
</dbReference>
<comment type="caution">
    <text evidence="2">The sequence shown here is derived from an EMBL/GenBank/DDBJ whole genome shotgun (WGS) entry which is preliminary data.</text>
</comment>
<evidence type="ECO:0000259" key="1">
    <source>
        <dbReference type="Pfam" id="PF00535"/>
    </source>
</evidence>
<dbReference type="GO" id="GO:0016740">
    <property type="term" value="F:transferase activity"/>
    <property type="evidence" value="ECO:0007669"/>
    <property type="project" value="UniProtKB-KW"/>
</dbReference>
<accession>A0AAW3PED1</accession>
<proteinExistence type="predicted"/>
<dbReference type="CDD" id="cd04186">
    <property type="entry name" value="GT_2_like_c"/>
    <property type="match status" value="1"/>
</dbReference>
<dbReference type="InterPro" id="IPR001173">
    <property type="entry name" value="Glyco_trans_2-like"/>
</dbReference>
<evidence type="ECO:0000313" key="2">
    <source>
        <dbReference type="EMBL" id="KWF51690.1"/>
    </source>
</evidence>
<dbReference type="Pfam" id="PF00535">
    <property type="entry name" value="Glycos_transf_2"/>
    <property type="match status" value="1"/>
</dbReference>
<reference evidence="2 3" key="1">
    <citation type="submission" date="2015-11" db="EMBL/GenBank/DDBJ databases">
        <title>Expanding the genomic diversity of Burkholderia species for the development of highly accurate diagnostics.</title>
        <authorList>
            <person name="Sahl J."/>
            <person name="Keim P."/>
            <person name="Wagner D."/>
        </authorList>
    </citation>
    <scope>NUCLEOTIDE SEQUENCE [LARGE SCALE GENOMIC DNA]</scope>
    <source>
        <strain evidence="2 3">MSMB378WGS</strain>
    </source>
</reference>
<dbReference type="Proteomes" id="UP000063236">
    <property type="component" value="Unassembled WGS sequence"/>
</dbReference>
<dbReference type="PANTHER" id="PTHR43179:SF7">
    <property type="entry name" value="RHAMNOSYLTRANSFERASE WBBL"/>
    <property type="match status" value="1"/>
</dbReference>
<dbReference type="PANTHER" id="PTHR43179">
    <property type="entry name" value="RHAMNOSYLTRANSFERASE WBBL"/>
    <property type="match status" value="1"/>
</dbReference>
<dbReference type="AlphaFoldDB" id="A0AAW3PED1"/>
<sequence length="276" mass="31335">METEGRVSVIVVNYGTPDLTIRCVASLTSLRVAFADDIVVVENASPDDSYARLRRELPRGVRLLRAACNRGFGSGVNFGMAACRRDYVLVVNPDTRFSENGLARVLDLFDARPEAGLVGLDLQYPDGRRQYSARRFYSWLDILARRTALGRSNRFRARMDQHLMIDAWSCGNPFDAEWVMGTGFVVRRDLFESLGGMDESYFLYMEDVDLCARTWLAGYRVLGMPGVTLVHEHQRQSAVSPVSRAGRHHLRSLWRFYRKFHVPLSLPPGVSRIARQ</sequence>
<feature type="domain" description="Glycosyltransferase 2-like" evidence="1">
    <location>
        <begin position="8"/>
        <end position="161"/>
    </location>
</feature>